<evidence type="ECO:0000313" key="2">
    <source>
        <dbReference type="Proteomes" id="UP000319383"/>
    </source>
</evidence>
<dbReference type="CDD" id="cd00060">
    <property type="entry name" value="FHA"/>
    <property type="match status" value="1"/>
</dbReference>
<dbReference type="SUPFAM" id="SSF49879">
    <property type="entry name" value="SMAD/FHA domain"/>
    <property type="match status" value="1"/>
</dbReference>
<name>A0A517ZTM5_9PLAN</name>
<organism evidence="1 2">
    <name type="scientific">Symmachiella dynata</name>
    <dbReference type="NCBI Taxonomy" id="2527995"/>
    <lineage>
        <taxon>Bacteria</taxon>
        <taxon>Pseudomonadati</taxon>
        <taxon>Planctomycetota</taxon>
        <taxon>Planctomycetia</taxon>
        <taxon>Planctomycetales</taxon>
        <taxon>Planctomycetaceae</taxon>
        <taxon>Symmachiella</taxon>
    </lineage>
</organism>
<protein>
    <recommendedName>
        <fullName evidence="3">FHA domain-containing protein</fullName>
    </recommendedName>
</protein>
<dbReference type="EMBL" id="CP036276">
    <property type="protein sequence ID" value="QDU45795.1"/>
    <property type="molecule type" value="Genomic_DNA"/>
</dbReference>
<dbReference type="Proteomes" id="UP000319383">
    <property type="component" value="Chromosome"/>
</dbReference>
<dbReference type="RefSeq" id="WP_145378337.1">
    <property type="nucleotide sequence ID" value="NZ_CAXBED010000326.1"/>
</dbReference>
<keyword evidence="2" id="KW-1185">Reference proteome</keyword>
<sequence>MQGNFGLGNSATPATGAVALGGADMDGERYILWIDRVGAFLLCLGERVSLGGPVSGPPAADVALLANLSRRHAEIVRSGEGYYLQAAAAATVAGRMVHEQTNLADGNEIQLGESVKLQFRLPTIISGTARLDFVSDHRPSRAVDAVVLMEDTCILGPGADSHIRCSGWDHTILLHRSSGQLCCKSRSDIYVDNQHAKSSMPLTDGSIVTSIDGRFRLEAVQ</sequence>
<evidence type="ECO:0008006" key="3">
    <source>
        <dbReference type="Google" id="ProtNLM"/>
    </source>
</evidence>
<dbReference type="InterPro" id="IPR008984">
    <property type="entry name" value="SMAD_FHA_dom_sf"/>
</dbReference>
<evidence type="ECO:0000313" key="1">
    <source>
        <dbReference type="EMBL" id="QDU45795.1"/>
    </source>
</evidence>
<dbReference type="KEGG" id="sdyn:Mal52_42910"/>
<gene>
    <name evidence="1" type="ORF">Mal52_42910</name>
</gene>
<dbReference type="Gene3D" id="2.60.200.20">
    <property type="match status" value="1"/>
</dbReference>
<accession>A0A517ZTM5</accession>
<dbReference type="AlphaFoldDB" id="A0A517ZTM5"/>
<proteinExistence type="predicted"/>
<reference evidence="1 2" key="1">
    <citation type="submission" date="2019-02" db="EMBL/GenBank/DDBJ databases">
        <title>Deep-cultivation of Planctomycetes and their phenomic and genomic characterization uncovers novel biology.</title>
        <authorList>
            <person name="Wiegand S."/>
            <person name="Jogler M."/>
            <person name="Boedeker C."/>
            <person name="Pinto D."/>
            <person name="Vollmers J."/>
            <person name="Rivas-Marin E."/>
            <person name="Kohn T."/>
            <person name="Peeters S.H."/>
            <person name="Heuer A."/>
            <person name="Rast P."/>
            <person name="Oberbeckmann S."/>
            <person name="Bunk B."/>
            <person name="Jeske O."/>
            <person name="Meyerdierks A."/>
            <person name="Storesund J.E."/>
            <person name="Kallscheuer N."/>
            <person name="Luecker S."/>
            <person name="Lage O.M."/>
            <person name="Pohl T."/>
            <person name="Merkel B.J."/>
            <person name="Hornburger P."/>
            <person name="Mueller R.-W."/>
            <person name="Bruemmer F."/>
            <person name="Labrenz M."/>
            <person name="Spormann A.M."/>
            <person name="Op den Camp H."/>
            <person name="Overmann J."/>
            <person name="Amann R."/>
            <person name="Jetten M.S.M."/>
            <person name="Mascher T."/>
            <person name="Medema M.H."/>
            <person name="Devos D.P."/>
            <person name="Kaster A.-K."/>
            <person name="Ovreas L."/>
            <person name="Rohde M."/>
            <person name="Galperin M.Y."/>
            <person name="Jogler C."/>
        </authorList>
    </citation>
    <scope>NUCLEOTIDE SEQUENCE [LARGE SCALE GENOMIC DNA]</scope>
    <source>
        <strain evidence="1 2">Mal52</strain>
    </source>
</reference>